<keyword evidence="4" id="KW-1185">Reference proteome</keyword>
<evidence type="ECO:0000313" key="4">
    <source>
        <dbReference type="Proteomes" id="UP000233524"/>
    </source>
</evidence>
<dbReference type="OrthoDB" id="10042665at2759"/>
<dbReference type="STRING" id="41688.A0A2N3NJM7"/>
<evidence type="ECO:0000256" key="1">
    <source>
        <dbReference type="SAM" id="MobiDB-lite"/>
    </source>
</evidence>
<dbReference type="AlphaFoldDB" id="A0A2N3NJM7"/>
<sequence length="721" mass="83303">MLPLRAKAEPGESSFTLVDPLNEQASPSDENAPSALIIENSPLVHNLYEGPKRCRCCVNWVDQIPAEAEADSESDDDDDKSPLVIRYSVTRGEDASRVSIHSIEIQDSAARKVLFSVFEGYDSIHPGINCLVFRAPFRPFFYRWEKFEEAIESCKDARTTEILTQLRRVIKPELAEAFKVEKELVANGLISFPYLWVIFRPGELVCQENFYGVRFYYIESTADIARGPEHRIYTVHVEFNGYRWGLCCDNFSIDSFDGVKKIKDLLVYPARFVDDLEGTKQMLLERGKKYQSLTGVHYKEYPDEYIYEEQSSGVKREERQYSRIMIDTRNCHLPRRTMNHLQAEKDMACDTDLISQVPVDIPPANGHKPLIRPRRWDSRSPDRDSDRRYESSRERERERERFVIPHNRRVRRARSRSITPPPIWGGRLDGLEDISDFHLLICATSLPGFSLKRRRWQYFQVDKVRDIEWSADPFNTLVLPDGYKDLILSFVESHIEGEKSFGDVISGKGMFPESCLTDHQPVLPGQVIVELDEERYPGARQEPEKVKLQDAFKLAERWNAILLVDECDLYLEPRSESSPLRNRVVTNCGMELLINEIINWLEFLHEIEYSSSLLFLTTNRPDALDPALASRIHLTVTYPALDLVTRRTIWETFLMHNGCPRLQPLAIDALAKVPLNGRRIRNVVRAASIMASRNKRSVEFKDIKTVLQITEGQVVEEVREK</sequence>
<dbReference type="SUPFAM" id="SSF52540">
    <property type="entry name" value="P-loop containing nucleoside triphosphate hydrolases"/>
    <property type="match status" value="1"/>
</dbReference>
<evidence type="ECO:0000313" key="3">
    <source>
        <dbReference type="EMBL" id="PKS12643.1"/>
    </source>
</evidence>
<dbReference type="Proteomes" id="UP000233524">
    <property type="component" value="Unassembled WGS sequence"/>
</dbReference>
<dbReference type="VEuPathDB" id="FungiDB:jhhlp_000851"/>
<evidence type="ECO:0000259" key="2">
    <source>
        <dbReference type="Pfam" id="PF22942"/>
    </source>
</evidence>
<feature type="region of interest" description="Disordered" evidence="1">
    <location>
        <begin position="359"/>
        <end position="398"/>
    </location>
</feature>
<comment type="caution">
    <text evidence="3">The sequence shown here is derived from an EMBL/GenBank/DDBJ whole genome shotgun (WGS) entry which is preliminary data.</text>
</comment>
<proteinExistence type="predicted"/>
<feature type="compositionally biased region" description="Basic and acidic residues" evidence="1">
    <location>
        <begin position="374"/>
        <end position="398"/>
    </location>
</feature>
<dbReference type="InterPro" id="IPR054289">
    <property type="entry name" value="DUF7025"/>
</dbReference>
<feature type="domain" description="DUF7025" evidence="2">
    <location>
        <begin position="182"/>
        <end position="273"/>
    </location>
</feature>
<dbReference type="PANTHER" id="PTHR46411">
    <property type="entry name" value="FAMILY ATPASE, PUTATIVE-RELATED"/>
    <property type="match status" value="1"/>
</dbReference>
<dbReference type="InterPro" id="IPR027417">
    <property type="entry name" value="P-loop_NTPase"/>
</dbReference>
<dbReference type="Pfam" id="PF22942">
    <property type="entry name" value="DUF7025"/>
    <property type="match status" value="1"/>
</dbReference>
<organism evidence="3 4">
    <name type="scientific">Lomentospora prolificans</name>
    <dbReference type="NCBI Taxonomy" id="41688"/>
    <lineage>
        <taxon>Eukaryota</taxon>
        <taxon>Fungi</taxon>
        <taxon>Dikarya</taxon>
        <taxon>Ascomycota</taxon>
        <taxon>Pezizomycotina</taxon>
        <taxon>Sordariomycetes</taxon>
        <taxon>Hypocreomycetidae</taxon>
        <taxon>Microascales</taxon>
        <taxon>Microascaceae</taxon>
        <taxon>Lomentospora</taxon>
    </lineage>
</organism>
<name>A0A2N3NJM7_9PEZI</name>
<dbReference type="Gene3D" id="3.40.50.300">
    <property type="entry name" value="P-loop containing nucleotide triphosphate hydrolases"/>
    <property type="match status" value="1"/>
</dbReference>
<dbReference type="PANTHER" id="PTHR46411:SF3">
    <property type="entry name" value="AAA+ ATPASE DOMAIN-CONTAINING PROTEIN"/>
    <property type="match status" value="1"/>
</dbReference>
<protein>
    <recommendedName>
        <fullName evidence="2">DUF7025 domain-containing protein</fullName>
    </recommendedName>
</protein>
<reference evidence="3 4" key="1">
    <citation type="journal article" date="2017" name="G3 (Bethesda)">
        <title>First Draft Genome Sequence of the Pathogenic Fungus Lomentospora prolificans (Formerly Scedosporium prolificans).</title>
        <authorList>
            <person name="Luo R."/>
            <person name="Zimin A."/>
            <person name="Workman R."/>
            <person name="Fan Y."/>
            <person name="Pertea G."/>
            <person name="Grossman N."/>
            <person name="Wear M.P."/>
            <person name="Jia B."/>
            <person name="Miller H."/>
            <person name="Casadevall A."/>
            <person name="Timp W."/>
            <person name="Zhang S.X."/>
            <person name="Salzberg S.L."/>
        </authorList>
    </citation>
    <scope>NUCLEOTIDE SEQUENCE [LARGE SCALE GENOMIC DNA]</scope>
    <source>
        <strain evidence="3 4">JHH-5317</strain>
    </source>
</reference>
<feature type="compositionally biased region" description="Basic and acidic residues" evidence="1">
    <location>
        <begin position="1"/>
        <end position="10"/>
    </location>
</feature>
<dbReference type="InParanoid" id="A0A2N3NJM7"/>
<feature type="region of interest" description="Disordered" evidence="1">
    <location>
        <begin position="1"/>
        <end position="30"/>
    </location>
</feature>
<gene>
    <name evidence="3" type="ORF">jhhlp_000851</name>
</gene>
<dbReference type="EMBL" id="NLAX01000003">
    <property type="protein sequence ID" value="PKS12643.1"/>
    <property type="molecule type" value="Genomic_DNA"/>
</dbReference>
<accession>A0A2N3NJM7</accession>